<dbReference type="Pfam" id="PF25852">
    <property type="entry name" value="DUF6242_C"/>
    <property type="match status" value="1"/>
</dbReference>
<dbReference type="InterPro" id="IPR036278">
    <property type="entry name" value="Sialidase_sf"/>
</dbReference>
<evidence type="ECO:0000313" key="5">
    <source>
        <dbReference type="Proteomes" id="UP000256661"/>
    </source>
</evidence>
<name>A0A3D9SU90_9ACTN</name>
<gene>
    <name evidence="4" type="ORF">DFJ69_1992</name>
</gene>
<dbReference type="OrthoDB" id="4894058at2"/>
<feature type="domain" description="DUF6242" evidence="3">
    <location>
        <begin position="337"/>
        <end position="566"/>
    </location>
</feature>
<sequence length="807" mass="82013">MGGPQWPALPAAGGAQAADASYQPYEPWRLDRPQRRGRRPAARPLLVGAAALAAVAVVAAVAVTVLRGGDSAPQAAADAVPAGGLFASNPRASFDGRTQHLTDVAAVGSTVVAVGDDAGAGGSHGRFLVSVDSGRTFQVAGVRPPAGQANAPGDVPRLVAASTSGWVAFGRRPAGGILWTSRDGRSWERLPYTAASAFQRQDRVQRIQAGGPGFIAVGSTSAKGDFTDAEPVVWLSPDGRGWERLTGDSLGIDAGKASLTLMNAASDGRTLLVEGKRVVNAGRSGARSSGAVWSSGDGGRTWKIARVPAPKGSVGLSIGGGPKGLLAVREIRDGDERHAQIYSSGDGSSWSEAGTIETSGYQRTAWLLPAAQSHVAIVLAEAKAVLLTSPDGADWQETGTISLTARQQPLGAATTGGGTFVVGTDRTGDDSDAFLSTHGGAGGERPIDLSRVPGAFPPDRSVSTVTAGGGGLAVAVGGTDGDAAAWTSIDGGTWLRAALPTDLTSRAQGQQLTAVTHGARGWLAVGIGGTRPRVPLVVSSANGTVWQEIEDDAFKPDDESLTTGAAASAGPGYAIVGTDGDSAAVWFSADLKTWERGQGADDHDLKADGDAARWMRSVVGGPFGFAAGGGVFKGEEGRLRRAPAAWSSADGRNWVLRELPLPRGFADGTVERVVAAGQRLVAVGEGFVPGKGVAPLAFVSPDGGQTWRAVAPPIPPGGVDVRPTAVLAHARGFLATGVTGRPGGTDVVTWTSPDGVTWTAARVGGVLAGPGDQRIEGLTVFGGRVLGVGGFVGDHAEQPVLWRPPLP</sequence>
<evidence type="ECO:0000256" key="1">
    <source>
        <dbReference type="SAM" id="MobiDB-lite"/>
    </source>
</evidence>
<dbReference type="AlphaFoldDB" id="A0A3D9SU90"/>
<evidence type="ECO:0000313" key="4">
    <source>
        <dbReference type="EMBL" id="REE96555.1"/>
    </source>
</evidence>
<dbReference type="SUPFAM" id="SSF110296">
    <property type="entry name" value="Oligoxyloglucan reducing end-specific cellobiohydrolase"/>
    <property type="match status" value="2"/>
</dbReference>
<dbReference type="SUPFAM" id="SSF50939">
    <property type="entry name" value="Sialidases"/>
    <property type="match status" value="1"/>
</dbReference>
<dbReference type="RefSeq" id="WP_116022182.1">
    <property type="nucleotide sequence ID" value="NZ_QTTT01000001.1"/>
</dbReference>
<accession>A0A3D9SU90</accession>
<dbReference type="Gene3D" id="2.130.10.10">
    <property type="entry name" value="YVTN repeat-like/Quinoprotein amine dehydrogenase"/>
    <property type="match status" value="1"/>
</dbReference>
<evidence type="ECO:0000259" key="3">
    <source>
        <dbReference type="Pfam" id="PF25852"/>
    </source>
</evidence>
<organism evidence="4 5">
    <name type="scientific">Thermomonospora umbrina</name>
    <dbReference type="NCBI Taxonomy" id="111806"/>
    <lineage>
        <taxon>Bacteria</taxon>
        <taxon>Bacillati</taxon>
        <taxon>Actinomycetota</taxon>
        <taxon>Actinomycetes</taxon>
        <taxon>Streptosporangiales</taxon>
        <taxon>Thermomonosporaceae</taxon>
        <taxon>Thermomonospora</taxon>
    </lineage>
</organism>
<keyword evidence="5" id="KW-1185">Reference proteome</keyword>
<dbReference type="InterPro" id="IPR015943">
    <property type="entry name" value="WD40/YVTN_repeat-like_dom_sf"/>
</dbReference>
<dbReference type="EMBL" id="QTTT01000001">
    <property type="protein sequence ID" value="REE96555.1"/>
    <property type="molecule type" value="Genomic_DNA"/>
</dbReference>
<dbReference type="InterPro" id="IPR058667">
    <property type="entry name" value="DUF6242_C"/>
</dbReference>
<feature type="region of interest" description="Disordered" evidence="1">
    <location>
        <begin position="1"/>
        <end position="36"/>
    </location>
</feature>
<comment type="caution">
    <text evidence="4">The sequence shown here is derived from an EMBL/GenBank/DDBJ whole genome shotgun (WGS) entry which is preliminary data.</text>
</comment>
<keyword evidence="2" id="KW-0472">Membrane</keyword>
<dbReference type="Gene3D" id="2.120.10.10">
    <property type="match status" value="1"/>
</dbReference>
<proteinExistence type="predicted"/>
<reference evidence="4 5" key="1">
    <citation type="submission" date="2018-08" db="EMBL/GenBank/DDBJ databases">
        <title>Sequencing the genomes of 1000 actinobacteria strains.</title>
        <authorList>
            <person name="Klenk H.-P."/>
        </authorList>
    </citation>
    <scope>NUCLEOTIDE SEQUENCE [LARGE SCALE GENOMIC DNA]</scope>
    <source>
        <strain evidence="4 5">DSM 43927</strain>
    </source>
</reference>
<evidence type="ECO:0000256" key="2">
    <source>
        <dbReference type="SAM" id="Phobius"/>
    </source>
</evidence>
<protein>
    <recommendedName>
        <fullName evidence="3">DUF6242 domain-containing protein</fullName>
    </recommendedName>
</protein>
<feature type="transmembrane region" description="Helical" evidence="2">
    <location>
        <begin position="45"/>
        <end position="66"/>
    </location>
</feature>
<feature type="compositionally biased region" description="Low complexity" evidence="1">
    <location>
        <begin position="1"/>
        <end position="20"/>
    </location>
</feature>
<dbReference type="Proteomes" id="UP000256661">
    <property type="component" value="Unassembled WGS sequence"/>
</dbReference>
<keyword evidence="2" id="KW-1133">Transmembrane helix</keyword>
<keyword evidence="2" id="KW-0812">Transmembrane</keyword>